<dbReference type="InterPro" id="IPR029058">
    <property type="entry name" value="AB_hydrolase_fold"/>
</dbReference>
<name>A0ABW3VTI3_9PSEU</name>
<dbReference type="EMBL" id="JBHTMB010000301">
    <property type="protein sequence ID" value="MFD1237629.1"/>
    <property type="molecule type" value="Genomic_DNA"/>
</dbReference>
<dbReference type="PANTHER" id="PTHR37017">
    <property type="entry name" value="AB HYDROLASE-1 DOMAIN-CONTAINING PROTEIN-RELATED"/>
    <property type="match status" value="1"/>
</dbReference>
<dbReference type="GO" id="GO:0016787">
    <property type="term" value="F:hydrolase activity"/>
    <property type="evidence" value="ECO:0007669"/>
    <property type="project" value="UniProtKB-KW"/>
</dbReference>
<reference evidence="3" key="1">
    <citation type="journal article" date="2019" name="Int. J. Syst. Evol. Microbiol.">
        <title>The Global Catalogue of Microorganisms (GCM) 10K type strain sequencing project: providing services to taxonomists for standard genome sequencing and annotation.</title>
        <authorList>
            <consortium name="The Broad Institute Genomics Platform"/>
            <consortium name="The Broad Institute Genome Sequencing Center for Infectious Disease"/>
            <person name="Wu L."/>
            <person name="Ma J."/>
        </authorList>
    </citation>
    <scope>NUCLEOTIDE SEQUENCE [LARGE SCALE GENOMIC DNA]</scope>
    <source>
        <strain evidence="3">CCUG 49018</strain>
    </source>
</reference>
<organism evidence="2 3">
    <name type="scientific">Pseudonocardia benzenivorans</name>
    <dbReference type="NCBI Taxonomy" id="228005"/>
    <lineage>
        <taxon>Bacteria</taxon>
        <taxon>Bacillati</taxon>
        <taxon>Actinomycetota</taxon>
        <taxon>Actinomycetes</taxon>
        <taxon>Pseudonocardiales</taxon>
        <taxon>Pseudonocardiaceae</taxon>
        <taxon>Pseudonocardia</taxon>
    </lineage>
</organism>
<accession>A0ABW3VTI3</accession>
<dbReference type="RefSeq" id="WP_346093215.1">
    <property type="nucleotide sequence ID" value="NZ_BAABKS010000074.1"/>
</dbReference>
<dbReference type="Gene3D" id="3.40.50.1820">
    <property type="entry name" value="alpha/beta hydrolase"/>
    <property type="match status" value="1"/>
</dbReference>
<evidence type="ECO:0000313" key="2">
    <source>
        <dbReference type="EMBL" id="MFD1237629.1"/>
    </source>
</evidence>
<dbReference type="Pfam" id="PF12697">
    <property type="entry name" value="Abhydrolase_6"/>
    <property type="match status" value="1"/>
</dbReference>
<gene>
    <name evidence="2" type="ORF">ACFQ34_30460</name>
</gene>
<comment type="caution">
    <text evidence="2">The sequence shown here is derived from an EMBL/GenBank/DDBJ whole genome shotgun (WGS) entry which is preliminary data.</text>
</comment>
<evidence type="ECO:0000259" key="1">
    <source>
        <dbReference type="Pfam" id="PF12697"/>
    </source>
</evidence>
<proteinExistence type="predicted"/>
<keyword evidence="3" id="KW-1185">Reference proteome</keyword>
<dbReference type="PANTHER" id="PTHR37017:SF11">
    <property type="entry name" value="ESTERASE_LIPASE_THIOESTERASE DOMAIN-CONTAINING PROTEIN"/>
    <property type="match status" value="1"/>
</dbReference>
<dbReference type="Proteomes" id="UP001597182">
    <property type="component" value="Unassembled WGS sequence"/>
</dbReference>
<feature type="domain" description="AB hydrolase-1" evidence="1">
    <location>
        <begin position="12"/>
        <end position="231"/>
    </location>
</feature>
<dbReference type="InterPro" id="IPR000073">
    <property type="entry name" value="AB_hydrolase_1"/>
</dbReference>
<dbReference type="SUPFAM" id="SSF53474">
    <property type="entry name" value="alpha/beta-Hydrolases"/>
    <property type="match status" value="1"/>
</dbReference>
<sequence length="250" mass="27078">MTGSDRPADTWVLVPGAGGEAWYWHLVVPELQRRGYAAVAVDLPAGDESAGVDEYADVVVAALAAHRERTAGGGRTFVVAQSMGGLTAPLVCARTRVDLLVLLNAMIPQPGEVPGDWWETSGFREARRAQACRDGWDIEDLFEAFMHDVPADVRAEAVRRGEPDQTGAPFASAWPLDRWPDVPTRFLQARDDRFFPVDFQRAQVAQRLGVPFDEIPGGHLVALSRPVELVDRLESFVGPGRPGGADPGSG</sequence>
<keyword evidence="2" id="KW-0378">Hydrolase</keyword>
<evidence type="ECO:0000313" key="3">
    <source>
        <dbReference type="Proteomes" id="UP001597182"/>
    </source>
</evidence>
<protein>
    <submittedName>
        <fullName evidence="2">Alpha/beta fold hydrolase</fullName>
    </submittedName>
</protein>
<dbReference type="InterPro" id="IPR052897">
    <property type="entry name" value="Sec-Metab_Biosynth_Hydrolase"/>
</dbReference>